<dbReference type="AlphaFoldDB" id="A0A193C5X1"/>
<feature type="region of interest" description="Disordered" evidence="1">
    <location>
        <begin position="1"/>
        <end position="25"/>
    </location>
</feature>
<dbReference type="Proteomes" id="UP000093695">
    <property type="component" value="Chromosome"/>
</dbReference>
<proteinExistence type="predicted"/>
<reference evidence="2 3" key="1">
    <citation type="journal article" date="2015" name="Genome Announc.">
        <title>Draft Genome Sequence of Norvancomycin-Producing Strain Amycolatopsis orientalis CPCC200066.</title>
        <authorList>
            <person name="Lei X."/>
            <person name="Yuan F."/>
            <person name="Shi Y."/>
            <person name="Li X."/>
            <person name="Wang L."/>
            <person name="Hong B."/>
        </authorList>
    </citation>
    <scope>NUCLEOTIDE SEQUENCE [LARGE SCALE GENOMIC DNA]</scope>
    <source>
        <strain evidence="2 3">B-37</strain>
    </source>
</reference>
<keyword evidence="3" id="KW-1185">Reference proteome</keyword>
<dbReference type="Pfam" id="PF01344">
    <property type="entry name" value="Kelch_1"/>
    <property type="match status" value="1"/>
</dbReference>
<dbReference type="EMBL" id="CP016174">
    <property type="protein sequence ID" value="ANN19763.1"/>
    <property type="molecule type" value="Genomic_DNA"/>
</dbReference>
<dbReference type="KEGG" id="aori:SD37_31845"/>
<evidence type="ECO:0000313" key="3">
    <source>
        <dbReference type="Proteomes" id="UP000093695"/>
    </source>
</evidence>
<evidence type="ECO:0000256" key="1">
    <source>
        <dbReference type="SAM" id="MobiDB-lite"/>
    </source>
</evidence>
<sequence>MGDGDFPARAERSARDDQEGPTKSVLILDEAREKWTEVAPMRYLYAIGGQSPVGESLATVERYDVEADEWQILSPLKQSRLLPGATGTKIGKRRFLAVVEGGEIAVGEVRATPRRTAELFDIDAGEWGLLDVLLPLPRGSNECATEEDGTVLTIGVALPEGDQLRLFSDVDALRQSTRSVG</sequence>
<dbReference type="Gene3D" id="2.120.10.80">
    <property type="entry name" value="Kelch-type beta propeller"/>
    <property type="match status" value="1"/>
</dbReference>
<evidence type="ECO:0000313" key="2">
    <source>
        <dbReference type="EMBL" id="ANN19763.1"/>
    </source>
</evidence>
<organism evidence="2 3">
    <name type="scientific">Amycolatopsis orientalis</name>
    <name type="common">Nocardia orientalis</name>
    <dbReference type="NCBI Taxonomy" id="31958"/>
    <lineage>
        <taxon>Bacteria</taxon>
        <taxon>Bacillati</taxon>
        <taxon>Actinomycetota</taxon>
        <taxon>Actinomycetes</taxon>
        <taxon>Pseudonocardiales</taxon>
        <taxon>Pseudonocardiaceae</taxon>
        <taxon>Amycolatopsis</taxon>
    </lineage>
</organism>
<feature type="compositionally biased region" description="Basic and acidic residues" evidence="1">
    <location>
        <begin position="1"/>
        <end position="20"/>
    </location>
</feature>
<name>A0A193C5X1_AMYOR</name>
<accession>A0A193C5X1</accession>
<protein>
    <submittedName>
        <fullName evidence="2">Uncharacterized protein</fullName>
    </submittedName>
</protein>
<dbReference type="InterPro" id="IPR015915">
    <property type="entry name" value="Kelch-typ_b-propeller"/>
</dbReference>
<dbReference type="RefSeq" id="WP_044855885.1">
    <property type="nucleotide sequence ID" value="NZ_CP016174.1"/>
</dbReference>
<gene>
    <name evidence="2" type="ORF">SD37_31845</name>
</gene>
<dbReference type="SMART" id="SM00612">
    <property type="entry name" value="Kelch"/>
    <property type="match status" value="1"/>
</dbReference>
<dbReference type="InterPro" id="IPR006652">
    <property type="entry name" value="Kelch_1"/>
</dbReference>
<dbReference type="SUPFAM" id="SSF117281">
    <property type="entry name" value="Kelch motif"/>
    <property type="match status" value="1"/>
</dbReference>